<dbReference type="GO" id="GO:0000150">
    <property type="term" value="F:DNA strand exchange activity"/>
    <property type="evidence" value="ECO:0007669"/>
    <property type="project" value="InterPro"/>
</dbReference>
<dbReference type="InterPro" id="IPR011109">
    <property type="entry name" value="DNA_bind_recombinase_dom"/>
</dbReference>
<dbReference type="InterPro" id="IPR025378">
    <property type="entry name" value="DUF4368"/>
</dbReference>
<dbReference type="InterPro" id="IPR036162">
    <property type="entry name" value="Resolvase-like_N_sf"/>
</dbReference>
<dbReference type="Pfam" id="PF00239">
    <property type="entry name" value="Resolvase"/>
    <property type="match status" value="1"/>
</dbReference>
<dbReference type="Pfam" id="PF07508">
    <property type="entry name" value="Recombinase"/>
    <property type="match status" value="1"/>
</dbReference>
<evidence type="ECO:0000313" key="3">
    <source>
        <dbReference type="EMBL" id="EHM54618.1"/>
    </source>
</evidence>
<dbReference type="InterPro" id="IPR038109">
    <property type="entry name" value="DNA_bind_recomb_sf"/>
</dbReference>
<dbReference type="CDD" id="cd03770">
    <property type="entry name" value="SR_TndX_transposase"/>
    <property type="match status" value="1"/>
</dbReference>
<organism evidence="3 4">
    <name type="scientific">Flavonifractor plautii ATCC 29863</name>
    <dbReference type="NCBI Taxonomy" id="411475"/>
    <lineage>
        <taxon>Bacteria</taxon>
        <taxon>Bacillati</taxon>
        <taxon>Bacillota</taxon>
        <taxon>Clostridia</taxon>
        <taxon>Eubacteriales</taxon>
        <taxon>Oscillospiraceae</taxon>
        <taxon>Flavonifractor</taxon>
    </lineage>
</organism>
<evidence type="ECO:0000256" key="1">
    <source>
        <dbReference type="SAM" id="Coils"/>
    </source>
</evidence>
<dbReference type="EMBL" id="AGCK01000034">
    <property type="protein sequence ID" value="EHM54618.1"/>
    <property type="molecule type" value="Genomic_DNA"/>
</dbReference>
<feature type="coiled-coil region" evidence="1">
    <location>
        <begin position="475"/>
        <end position="502"/>
    </location>
</feature>
<name>G9YLS6_FLAPL</name>
<dbReference type="InterPro" id="IPR050639">
    <property type="entry name" value="SSR_resolvase"/>
</dbReference>
<accession>G9YLS6</accession>
<dbReference type="PANTHER" id="PTHR30461:SF23">
    <property type="entry name" value="DNA RECOMBINASE-RELATED"/>
    <property type="match status" value="1"/>
</dbReference>
<reference evidence="3 4" key="1">
    <citation type="submission" date="2011-08" db="EMBL/GenBank/DDBJ databases">
        <authorList>
            <person name="Weinstock G."/>
            <person name="Sodergren E."/>
            <person name="Clifton S."/>
            <person name="Fulton L."/>
            <person name="Fulton B."/>
            <person name="Courtney L."/>
            <person name="Fronick C."/>
            <person name="Harrison M."/>
            <person name="Strong C."/>
            <person name="Farmer C."/>
            <person name="Delahaunty K."/>
            <person name="Markovic C."/>
            <person name="Hall O."/>
            <person name="Minx P."/>
            <person name="Tomlinson C."/>
            <person name="Mitreva M."/>
            <person name="Hou S."/>
            <person name="Chen J."/>
            <person name="Wollam A."/>
            <person name="Pepin K.H."/>
            <person name="Johnson M."/>
            <person name="Bhonagiri V."/>
            <person name="Zhang X."/>
            <person name="Suruliraj S."/>
            <person name="Warren W."/>
            <person name="Chinwalla A."/>
            <person name="Mardis E.R."/>
            <person name="Wilson R.K."/>
        </authorList>
    </citation>
    <scope>NUCLEOTIDE SEQUENCE [LARGE SCALE GENOMIC DNA]</scope>
    <source>
        <strain evidence="3 4">ATCC 29863</strain>
    </source>
</reference>
<sequence length="636" mass="74378">MECIILSVKELYMDAQEVMHMTNYSKITALYSRLSVGDEDRDGGESNSIQNQKIFLENYARGQHLTNIRHYIDDDESGRFFDRSAYSRMMDDVENGKIGVCIMKDLTRWGRDYLQVGNAMEIFRRNNVRFIAVNNGIDSENPDTLEFAPFINIMSEWYAKDISKKVKTGIKTKGMSGKPVATEAPYGYIKAPDNKDFWIIDKEAAEVVRLIFRLFLDGKNRNQIAVYLTQEQIPTPTFYMKDRGRGTCKNKTLNENNRYKWNKATLTHILTRQEYCGDVVNFKTAKHFRDKRNHYVDRSQWHITENVHEPIIDRTDFENVQRILENAPVKRPNGDGEIHPLSGLLFCKDCGAKMHIRIDYRNGGKRHVAYCSEYHKGKAKNPKCSSPHIMDADLLMQTVADVLKKIAEYSISNRAEFEALVKKSLAMQQTDKTKKQQKRIPQITIRLEQIDKVLNKLYEDNALGTIPQDRYEQMSQKYSEEYYTLKAELEQLREQLSAFENAGGRAQKFVKLIDRYANFTDLTPTILNEFISRIEVHERDKKRAKQAIQHIGIYFNHIGRFENELTQLAEPTEQEIRQMREEIEEARKEKSRAYHRNYSREYRARNLEKQREYDRIKAREYRAKKKAQAAAALSAP</sequence>
<dbReference type="Gene3D" id="3.40.50.1390">
    <property type="entry name" value="Resolvase, N-terminal catalytic domain"/>
    <property type="match status" value="1"/>
</dbReference>
<protein>
    <submittedName>
        <fullName evidence="3">Resolvase protein</fullName>
    </submittedName>
</protein>
<dbReference type="Pfam" id="PF14287">
    <property type="entry name" value="DUF4368"/>
    <property type="match status" value="1"/>
</dbReference>
<gene>
    <name evidence="3" type="ORF">HMPREF0372_00442</name>
</gene>
<proteinExistence type="predicted"/>
<dbReference type="PROSITE" id="PS51737">
    <property type="entry name" value="RECOMBINASE_DNA_BIND"/>
    <property type="match status" value="1"/>
</dbReference>
<dbReference type="InterPro" id="IPR025827">
    <property type="entry name" value="Zn_ribbon_recom_dom"/>
</dbReference>
<dbReference type="SMART" id="SM00857">
    <property type="entry name" value="Resolvase"/>
    <property type="match status" value="1"/>
</dbReference>
<dbReference type="HOGENOM" id="CLU_010686_18_2_9"/>
<evidence type="ECO:0000313" key="4">
    <source>
        <dbReference type="Proteomes" id="UP000004459"/>
    </source>
</evidence>
<evidence type="ECO:0000259" key="2">
    <source>
        <dbReference type="PROSITE" id="PS51737"/>
    </source>
</evidence>
<dbReference type="PANTHER" id="PTHR30461">
    <property type="entry name" value="DNA-INVERTASE FROM LAMBDOID PROPHAGE"/>
    <property type="match status" value="1"/>
</dbReference>
<keyword evidence="1" id="KW-0175">Coiled coil</keyword>
<dbReference type="InterPro" id="IPR006119">
    <property type="entry name" value="Resolv_N"/>
</dbReference>
<dbReference type="GO" id="GO:0003677">
    <property type="term" value="F:DNA binding"/>
    <property type="evidence" value="ECO:0007669"/>
    <property type="project" value="InterPro"/>
</dbReference>
<dbReference type="Pfam" id="PF13408">
    <property type="entry name" value="Zn_ribbon_recom"/>
    <property type="match status" value="1"/>
</dbReference>
<comment type="caution">
    <text evidence="3">The sequence shown here is derived from an EMBL/GenBank/DDBJ whole genome shotgun (WGS) entry which is preliminary data.</text>
</comment>
<dbReference type="AlphaFoldDB" id="G9YLS6"/>
<feature type="coiled-coil region" evidence="1">
    <location>
        <begin position="527"/>
        <end position="596"/>
    </location>
</feature>
<dbReference type="Proteomes" id="UP000004459">
    <property type="component" value="Unassembled WGS sequence"/>
</dbReference>
<dbReference type="SUPFAM" id="SSF53041">
    <property type="entry name" value="Resolvase-like"/>
    <property type="match status" value="1"/>
</dbReference>
<dbReference type="Gene3D" id="3.90.1750.20">
    <property type="entry name" value="Putative Large Serine Recombinase, Chain B, Domain 2"/>
    <property type="match status" value="1"/>
</dbReference>
<feature type="domain" description="Recombinase" evidence="2">
    <location>
        <begin position="185"/>
        <end position="330"/>
    </location>
</feature>
<dbReference type="PATRIC" id="fig|411475.3.peg.376"/>